<accession>A0A6J5MRY4</accession>
<reference evidence="1" key="1">
    <citation type="submission" date="2020-04" db="EMBL/GenBank/DDBJ databases">
        <authorList>
            <person name="Chiriac C."/>
            <person name="Salcher M."/>
            <person name="Ghai R."/>
            <person name="Kavagutti S V."/>
        </authorList>
    </citation>
    <scope>NUCLEOTIDE SEQUENCE</scope>
</reference>
<proteinExistence type="predicted"/>
<evidence type="ECO:0000313" key="1">
    <source>
        <dbReference type="EMBL" id="CAB4149232.1"/>
    </source>
</evidence>
<gene>
    <name evidence="1" type="ORF">UFOVP536_58</name>
</gene>
<organism evidence="1">
    <name type="scientific">uncultured Caudovirales phage</name>
    <dbReference type="NCBI Taxonomy" id="2100421"/>
    <lineage>
        <taxon>Viruses</taxon>
        <taxon>Duplodnaviria</taxon>
        <taxon>Heunggongvirae</taxon>
        <taxon>Uroviricota</taxon>
        <taxon>Caudoviricetes</taxon>
        <taxon>Peduoviridae</taxon>
        <taxon>Maltschvirus</taxon>
        <taxon>Maltschvirus maltsch</taxon>
    </lineage>
</organism>
<protein>
    <submittedName>
        <fullName evidence="1">Uncharacterized protein</fullName>
    </submittedName>
</protein>
<dbReference type="EMBL" id="LR796499">
    <property type="protein sequence ID" value="CAB4149232.1"/>
    <property type="molecule type" value="Genomic_DNA"/>
</dbReference>
<sequence length="81" mass="9690">MAENHTVQFYIEMLQKYEPTDKVAIPFIWFKDEVEETFEVKIADNAWSWIVNRYTDNDSFHEESFLVMGDYVAMATVKEEK</sequence>
<name>A0A6J5MRY4_9CAUD</name>